<evidence type="ECO:0000256" key="9">
    <source>
        <dbReference type="ARBA" id="ARBA00023277"/>
    </source>
</evidence>
<dbReference type="InterPro" id="IPR036291">
    <property type="entry name" value="NAD(P)-bd_dom_sf"/>
</dbReference>
<evidence type="ECO:0000256" key="10">
    <source>
        <dbReference type="RuleBase" id="RU366046"/>
    </source>
</evidence>
<evidence type="ECO:0000313" key="13">
    <source>
        <dbReference type="Proteomes" id="UP000033774"/>
    </source>
</evidence>
<dbReference type="GO" id="GO:0003978">
    <property type="term" value="F:UDP-glucose 4-epimerase activity"/>
    <property type="evidence" value="ECO:0007669"/>
    <property type="project" value="UniProtKB-UniRule"/>
</dbReference>
<comment type="cofactor">
    <cofactor evidence="2 10">
        <name>NAD(+)</name>
        <dbReference type="ChEBI" id="CHEBI:57540"/>
    </cofactor>
</comment>
<dbReference type="EMBL" id="LAJY01000062">
    <property type="protein sequence ID" value="KJV10669.1"/>
    <property type="molecule type" value="Genomic_DNA"/>
</dbReference>
<dbReference type="InterPro" id="IPR005886">
    <property type="entry name" value="UDP_G4E"/>
</dbReference>
<dbReference type="OrthoDB" id="9801785at2"/>
<dbReference type="PANTHER" id="PTHR43725:SF53">
    <property type="entry name" value="UDP-ARABINOSE 4-EPIMERASE 1"/>
    <property type="match status" value="1"/>
</dbReference>
<dbReference type="UniPathway" id="UPA00214"/>
<evidence type="ECO:0000256" key="5">
    <source>
        <dbReference type="ARBA" id="ARBA00013189"/>
    </source>
</evidence>
<evidence type="ECO:0000256" key="2">
    <source>
        <dbReference type="ARBA" id="ARBA00001911"/>
    </source>
</evidence>
<comment type="catalytic activity">
    <reaction evidence="1 10">
        <text>UDP-alpha-D-glucose = UDP-alpha-D-galactose</text>
        <dbReference type="Rhea" id="RHEA:22168"/>
        <dbReference type="ChEBI" id="CHEBI:58885"/>
        <dbReference type="ChEBI" id="CHEBI:66914"/>
        <dbReference type="EC" id="5.1.3.2"/>
    </reaction>
</comment>
<accession>A0A0F3IYJ8</accession>
<gene>
    <name evidence="12" type="ORF">VZ95_03350</name>
</gene>
<dbReference type="AlphaFoldDB" id="A0A0F3IYJ8"/>
<evidence type="ECO:0000256" key="7">
    <source>
        <dbReference type="ARBA" id="ARBA00023027"/>
    </source>
</evidence>
<comment type="pathway">
    <text evidence="3 10">Carbohydrate metabolism; galactose metabolism.</text>
</comment>
<organism evidence="12 13">
    <name type="scientific">Elstera litoralis</name>
    <dbReference type="NCBI Taxonomy" id="552518"/>
    <lineage>
        <taxon>Bacteria</taxon>
        <taxon>Pseudomonadati</taxon>
        <taxon>Pseudomonadota</taxon>
        <taxon>Alphaproteobacteria</taxon>
        <taxon>Rhodospirillales</taxon>
        <taxon>Rhodospirillaceae</taxon>
        <taxon>Elstera</taxon>
    </lineage>
</organism>
<feature type="domain" description="NAD-dependent epimerase/dehydratase" evidence="11">
    <location>
        <begin position="5"/>
        <end position="253"/>
    </location>
</feature>
<keyword evidence="8 10" id="KW-0413">Isomerase</keyword>
<dbReference type="GO" id="GO:0033499">
    <property type="term" value="P:galactose catabolic process via UDP-galactose, Leloir pathway"/>
    <property type="evidence" value="ECO:0007669"/>
    <property type="project" value="TreeGrafter"/>
</dbReference>
<comment type="caution">
    <text evidence="12">The sequence shown here is derived from an EMBL/GenBank/DDBJ whole genome shotgun (WGS) entry which is preliminary data.</text>
</comment>
<proteinExistence type="inferred from homology"/>
<dbReference type="Gene3D" id="3.40.50.720">
    <property type="entry name" value="NAD(P)-binding Rossmann-like Domain"/>
    <property type="match status" value="1"/>
</dbReference>
<dbReference type="PATRIC" id="fig|552518.3.peg.3814"/>
<evidence type="ECO:0000256" key="8">
    <source>
        <dbReference type="ARBA" id="ARBA00023235"/>
    </source>
</evidence>
<dbReference type="NCBIfam" id="TIGR01179">
    <property type="entry name" value="galE"/>
    <property type="match status" value="1"/>
</dbReference>
<protein>
    <recommendedName>
        <fullName evidence="6 10">UDP-glucose 4-epimerase</fullName>
        <ecNumber evidence="5 10">5.1.3.2</ecNumber>
    </recommendedName>
</protein>
<comment type="similarity">
    <text evidence="4 10">Belongs to the NAD(P)-dependent epimerase/dehydratase family.</text>
</comment>
<evidence type="ECO:0000256" key="6">
    <source>
        <dbReference type="ARBA" id="ARBA00018569"/>
    </source>
</evidence>
<reference evidence="12 13" key="1">
    <citation type="submission" date="2015-03" db="EMBL/GenBank/DDBJ databases">
        <title>Draft genome sequence of Elstera litoralis.</title>
        <authorList>
            <person name="Rahalkar M.C."/>
            <person name="Dhakephalkar P.K."/>
            <person name="Pore S.D."/>
            <person name="Arora P."/>
            <person name="Kapse N.G."/>
            <person name="Pandit P.S."/>
        </authorList>
    </citation>
    <scope>NUCLEOTIDE SEQUENCE [LARGE SCALE GENOMIC DNA]</scope>
    <source>
        <strain evidence="12 13">Dia-1</strain>
    </source>
</reference>
<evidence type="ECO:0000256" key="3">
    <source>
        <dbReference type="ARBA" id="ARBA00004947"/>
    </source>
</evidence>
<evidence type="ECO:0000256" key="4">
    <source>
        <dbReference type="ARBA" id="ARBA00007637"/>
    </source>
</evidence>
<dbReference type="Proteomes" id="UP000033774">
    <property type="component" value="Unassembled WGS sequence"/>
</dbReference>
<evidence type="ECO:0000259" key="11">
    <source>
        <dbReference type="Pfam" id="PF01370"/>
    </source>
</evidence>
<keyword evidence="13" id="KW-1185">Reference proteome</keyword>
<dbReference type="Pfam" id="PF01370">
    <property type="entry name" value="Epimerase"/>
    <property type="match status" value="1"/>
</dbReference>
<keyword evidence="7 10" id="KW-0520">NAD</keyword>
<dbReference type="EC" id="5.1.3.2" evidence="5 10"/>
<sequence>MTRKVLVTGGAGYIGSHTCKALVQAGYLPVTYDSLARGFKDAVRYGPLVVGDIGDRATLDAALAEHQPIAILHFAALAYVGESVTDPALYYRNNTTGALTLIEAALAAGIDKLVFSSTCATYGVPQRLPIDEDTPQAPINPYGRSKRMVEQMLQDVGAASPLRSVALRYFNASGADPEGELGENHDPETHLLPLAIDAALGLGPALQVFGNDYPTPDGTCIRDYIHVADLADAHVRALTYLENGGATTAINLGSGTGFSIREILTAIETVLGVPVPHQFGPRRPGDPPSLVALAEKAKDVLGWVPKHSDIETIVRTAATWARRQHNR</sequence>
<comment type="subunit">
    <text evidence="10">Homodimer.</text>
</comment>
<dbReference type="PANTHER" id="PTHR43725">
    <property type="entry name" value="UDP-GLUCOSE 4-EPIMERASE"/>
    <property type="match status" value="1"/>
</dbReference>
<dbReference type="Gene3D" id="3.90.25.10">
    <property type="entry name" value="UDP-galactose 4-epimerase, domain 1"/>
    <property type="match status" value="1"/>
</dbReference>
<dbReference type="InterPro" id="IPR001509">
    <property type="entry name" value="Epimerase_deHydtase"/>
</dbReference>
<name>A0A0F3IYJ8_9PROT</name>
<dbReference type="RefSeq" id="WP_045774621.1">
    <property type="nucleotide sequence ID" value="NZ_LAJY01000062.1"/>
</dbReference>
<dbReference type="CDD" id="cd05247">
    <property type="entry name" value="UDP_G4E_1_SDR_e"/>
    <property type="match status" value="1"/>
</dbReference>
<dbReference type="SUPFAM" id="SSF51735">
    <property type="entry name" value="NAD(P)-binding Rossmann-fold domains"/>
    <property type="match status" value="1"/>
</dbReference>
<evidence type="ECO:0000313" key="12">
    <source>
        <dbReference type="EMBL" id="KJV10669.1"/>
    </source>
</evidence>
<evidence type="ECO:0000256" key="1">
    <source>
        <dbReference type="ARBA" id="ARBA00000083"/>
    </source>
</evidence>
<keyword evidence="9 10" id="KW-0119">Carbohydrate metabolism</keyword>